<dbReference type="GO" id="GO:0006281">
    <property type="term" value="P:DNA repair"/>
    <property type="evidence" value="ECO:0007669"/>
    <property type="project" value="UniProtKB-ARBA"/>
</dbReference>
<keyword evidence="5" id="KW-1185">Reference proteome</keyword>
<feature type="region of interest" description="Disordered" evidence="2">
    <location>
        <begin position="266"/>
        <end position="288"/>
    </location>
</feature>
<reference evidence="4" key="2">
    <citation type="journal article" date="2023" name="BMC Genomics">
        <title>Pest status, molecular evolution, and epigenetic factors derived from the genome assembly of Frankliniella fusca, a thysanopteran phytovirus vector.</title>
        <authorList>
            <person name="Catto M.A."/>
            <person name="Labadie P.E."/>
            <person name="Jacobson A.L."/>
            <person name="Kennedy G.G."/>
            <person name="Srinivasan R."/>
            <person name="Hunt B.G."/>
        </authorList>
    </citation>
    <scope>NUCLEOTIDE SEQUENCE</scope>
    <source>
        <strain evidence="4">PL_HMW_Pooled</strain>
    </source>
</reference>
<comment type="caution">
    <text evidence="4">The sequence shown here is derived from an EMBL/GenBank/DDBJ whole genome shotgun (WGS) entry which is preliminary data.</text>
</comment>
<dbReference type="SUPFAM" id="SSF52980">
    <property type="entry name" value="Restriction endonuclease-like"/>
    <property type="match status" value="1"/>
</dbReference>
<evidence type="ECO:0000259" key="3">
    <source>
        <dbReference type="PROSITE" id="PS50966"/>
    </source>
</evidence>
<evidence type="ECO:0000313" key="4">
    <source>
        <dbReference type="EMBL" id="KAK3907932.1"/>
    </source>
</evidence>
<dbReference type="EMBL" id="JAHWGI010000026">
    <property type="protein sequence ID" value="KAK3907932.1"/>
    <property type="molecule type" value="Genomic_DNA"/>
</dbReference>
<evidence type="ECO:0000256" key="1">
    <source>
        <dbReference type="PROSITE-ProRule" id="PRU00325"/>
    </source>
</evidence>
<dbReference type="PANTHER" id="PTHR46609:SF8">
    <property type="entry name" value="YQAJ VIRAL RECOMBINASE DOMAIN-CONTAINING PROTEIN"/>
    <property type="match status" value="1"/>
</dbReference>
<dbReference type="Pfam" id="PF09588">
    <property type="entry name" value="YqaJ"/>
    <property type="match status" value="1"/>
</dbReference>
<dbReference type="CDD" id="cd22343">
    <property type="entry name" value="PDDEXK_lambda_exonuclease-like"/>
    <property type="match status" value="1"/>
</dbReference>
<protein>
    <submittedName>
        <fullName evidence="4">Alkaline nuclease</fullName>
    </submittedName>
</protein>
<dbReference type="PANTHER" id="PTHR46609">
    <property type="entry name" value="EXONUCLEASE, PHAGE-TYPE/RECB, C-TERMINAL DOMAIN-CONTAINING PROTEIN"/>
    <property type="match status" value="1"/>
</dbReference>
<keyword evidence="1" id="KW-0479">Metal-binding</keyword>
<dbReference type="InterPro" id="IPR051703">
    <property type="entry name" value="NF-kappa-B_Signaling_Reg"/>
</dbReference>
<accession>A0AAE1GRC7</accession>
<sequence length="442" mass="49414">MTRTGPVKLALITEFCKHQPRLIKRGENGLSSGHVKSMVFDGRAGVLTGKVQASFSSHFYEIKIAMKVRDNGSLDYIKEGSCTCVKGAAVCHHMLALLLHAHYSLSCTDVAQKWDRPSKRADKNSGQKVTELFTPSRPTYRAITQPLSQGDFDFAYRTSGMCGDGAAGAIWLLGPAPDSTDLAIISVTDFISGQDFLASHQKGPMLNDFLKVTWDEIINISRLTTGQRRNHLWLKARLCRITASKFSDVLRAVEKNRKPCQSLMKSFLESKTQPETRPRKPPRPGSGLHALYWGQDNEDVASSQFQAKTGLKVQDTGLWLHPSGKLGASPDGLVGCTSLLEVKCPYKIRDGETVKESIHLMGNNYIVSYDSTADKFTVNEDHEYYHQIQGQLFLTRRSLCYLVIWISKDFVIVEVPRNGSWGSNIPKLLHFYDKFIVPQLTR</sequence>
<dbReference type="Proteomes" id="UP001219518">
    <property type="component" value="Unassembled WGS sequence"/>
</dbReference>
<name>A0AAE1GRC7_9NEOP</name>
<evidence type="ECO:0000313" key="5">
    <source>
        <dbReference type="Proteomes" id="UP001219518"/>
    </source>
</evidence>
<feature type="domain" description="SWIM-type" evidence="3">
    <location>
        <begin position="60"/>
        <end position="102"/>
    </location>
</feature>
<proteinExistence type="predicted"/>
<dbReference type="InterPro" id="IPR007527">
    <property type="entry name" value="Znf_SWIM"/>
</dbReference>
<dbReference type="Gene3D" id="3.90.320.10">
    <property type="match status" value="1"/>
</dbReference>
<dbReference type="InterPro" id="IPR011604">
    <property type="entry name" value="PDDEXK-like_dom_sf"/>
</dbReference>
<evidence type="ECO:0000256" key="2">
    <source>
        <dbReference type="SAM" id="MobiDB-lite"/>
    </source>
</evidence>
<gene>
    <name evidence="4" type="ORF">KUF71_018568</name>
</gene>
<dbReference type="InterPro" id="IPR011335">
    <property type="entry name" value="Restrct_endonuc-II-like"/>
</dbReference>
<keyword evidence="1" id="KW-0862">Zinc</keyword>
<organism evidence="4 5">
    <name type="scientific">Frankliniella fusca</name>
    <dbReference type="NCBI Taxonomy" id="407009"/>
    <lineage>
        <taxon>Eukaryota</taxon>
        <taxon>Metazoa</taxon>
        <taxon>Ecdysozoa</taxon>
        <taxon>Arthropoda</taxon>
        <taxon>Hexapoda</taxon>
        <taxon>Insecta</taxon>
        <taxon>Pterygota</taxon>
        <taxon>Neoptera</taxon>
        <taxon>Paraneoptera</taxon>
        <taxon>Thysanoptera</taxon>
        <taxon>Terebrantia</taxon>
        <taxon>Thripoidea</taxon>
        <taxon>Thripidae</taxon>
        <taxon>Frankliniella</taxon>
    </lineage>
</organism>
<dbReference type="PROSITE" id="PS50966">
    <property type="entry name" value="ZF_SWIM"/>
    <property type="match status" value="1"/>
</dbReference>
<dbReference type="AlphaFoldDB" id="A0AAE1GRC7"/>
<dbReference type="InterPro" id="IPR019080">
    <property type="entry name" value="YqaJ_viral_recombinase"/>
</dbReference>
<keyword evidence="1" id="KW-0863">Zinc-finger</keyword>
<dbReference type="GO" id="GO:0008270">
    <property type="term" value="F:zinc ion binding"/>
    <property type="evidence" value="ECO:0007669"/>
    <property type="project" value="UniProtKB-KW"/>
</dbReference>
<reference evidence="4" key="1">
    <citation type="submission" date="2021-07" db="EMBL/GenBank/DDBJ databases">
        <authorList>
            <person name="Catto M.A."/>
            <person name="Jacobson A."/>
            <person name="Kennedy G."/>
            <person name="Labadie P."/>
            <person name="Hunt B.G."/>
            <person name="Srinivasan R."/>
        </authorList>
    </citation>
    <scope>NUCLEOTIDE SEQUENCE</scope>
    <source>
        <strain evidence="4">PL_HMW_Pooled</strain>
        <tissue evidence="4">Head</tissue>
    </source>
</reference>